<evidence type="ECO:0000313" key="1">
    <source>
        <dbReference type="EMBL" id="SVE63498.1"/>
    </source>
</evidence>
<name>A0A383F558_9ZZZZ</name>
<protein>
    <recommendedName>
        <fullName evidence="2">Oxoglutarate/iron-dependent oxygenase C-terminal degradation domain-containing protein</fullName>
    </recommendedName>
</protein>
<dbReference type="EMBL" id="UINC01231101">
    <property type="protein sequence ID" value="SVE63498.1"/>
    <property type="molecule type" value="Genomic_DNA"/>
</dbReference>
<reference evidence="1" key="1">
    <citation type="submission" date="2018-05" db="EMBL/GenBank/DDBJ databases">
        <authorList>
            <person name="Lanie J.A."/>
            <person name="Ng W.-L."/>
            <person name="Kazmierczak K.M."/>
            <person name="Andrzejewski T.M."/>
            <person name="Davidsen T.M."/>
            <person name="Wayne K.J."/>
            <person name="Tettelin H."/>
            <person name="Glass J.I."/>
            <person name="Rusch D."/>
            <person name="Podicherti R."/>
            <person name="Tsui H.-C.T."/>
            <person name="Winkler M.E."/>
        </authorList>
    </citation>
    <scope>NUCLEOTIDE SEQUENCE</scope>
</reference>
<accession>A0A383F558</accession>
<dbReference type="Gene3D" id="2.60.120.620">
    <property type="entry name" value="q2cbj1_9rhob like domain"/>
    <property type="match status" value="1"/>
</dbReference>
<dbReference type="AlphaFoldDB" id="A0A383F558"/>
<sequence length="95" mass="10978">AKHLNYSPGDYSLLHIDESEPNRLSVVYDFTRSWRLEWGGYDIYTSPDKEPLICNRDLGSLMIVKLEKGDLSCTRYVSLKSKKSALIDFIVYDLD</sequence>
<feature type="non-terminal residue" evidence="1">
    <location>
        <position position="1"/>
    </location>
</feature>
<organism evidence="1">
    <name type="scientific">marine metagenome</name>
    <dbReference type="NCBI Taxonomy" id="408172"/>
    <lineage>
        <taxon>unclassified sequences</taxon>
        <taxon>metagenomes</taxon>
        <taxon>ecological metagenomes</taxon>
    </lineage>
</organism>
<proteinExistence type="predicted"/>
<evidence type="ECO:0008006" key="2">
    <source>
        <dbReference type="Google" id="ProtNLM"/>
    </source>
</evidence>
<gene>
    <name evidence="1" type="ORF">METZ01_LOCUS516352</name>
</gene>